<feature type="transmembrane region" description="Helical" evidence="1">
    <location>
        <begin position="69"/>
        <end position="96"/>
    </location>
</feature>
<keyword evidence="1" id="KW-0472">Membrane</keyword>
<organism evidence="2 3">
    <name type="scientific">Cylindrotheca closterium</name>
    <dbReference type="NCBI Taxonomy" id="2856"/>
    <lineage>
        <taxon>Eukaryota</taxon>
        <taxon>Sar</taxon>
        <taxon>Stramenopiles</taxon>
        <taxon>Ochrophyta</taxon>
        <taxon>Bacillariophyta</taxon>
        <taxon>Bacillariophyceae</taxon>
        <taxon>Bacillariophycidae</taxon>
        <taxon>Bacillariales</taxon>
        <taxon>Bacillariaceae</taxon>
        <taxon>Cylindrotheca</taxon>
    </lineage>
</organism>
<feature type="transmembrane region" description="Helical" evidence="1">
    <location>
        <begin position="178"/>
        <end position="204"/>
    </location>
</feature>
<reference evidence="2" key="1">
    <citation type="submission" date="2023-08" db="EMBL/GenBank/DDBJ databases">
        <authorList>
            <person name="Audoor S."/>
            <person name="Bilcke G."/>
        </authorList>
    </citation>
    <scope>NUCLEOTIDE SEQUENCE</scope>
</reference>
<feature type="transmembrane region" description="Helical" evidence="1">
    <location>
        <begin position="102"/>
        <end position="128"/>
    </location>
</feature>
<comment type="caution">
    <text evidence="2">The sequence shown here is derived from an EMBL/GenBank/DDBJ whole genome shotgun (WGS) entry which is preliminary data.</text>
</comment>
<evidence type="ECO:0000313" key="2">
    <source>
        <dbReference type="EMBL" id="CAJ1961849.1"/>
    </source>
</evidence>
<gene>
    <name evidence="2" type="ORF">CYCCA115_LOCUS19403</name>
</gene>
<dbReference type="Proteomes" id="UP001295423">
    <property type="component" value="Unassembled WGS sequence"/>
</dbReference>
<protein>
    <submittedName>
        <fullName evidence="2">Uncharacterized protein</fullName>
    </submittedName>
</protein>
<name>A0AAD2JLK4_9STRA</name>
<evidence type="ECO:0000313" key="3">
    <source>
        <dbReference type="Proteomes" id="UP001295423"/>
    </source>
</evidence>
<dbReference type="InterPro" id="IPR046475">
    <property type="entry name" value="DUF6796"/>
</dbReference>
<dbReference type="EMBL" id="CAKOGP040002091">
    <property type="protein sequence ID" value="CAJ1961849.1"/>
    <property type="molecule type" value="Genomic_DNA"/>
</dbReference>
<dbReference type="Pfam" id="PF20599">
    <property type="entry name" value="DUF6796"/>
    <property type="match status" value="1"/>
</dbReference>
<accession>A0AAD2JLK4</accession>
<keyword evidence="1" id="KW-0812">Transmembrane</keyword>
<dbReference type="AlphaFoldDB" id="A0AAD2JLK4"/>
<sequence>MTPLLDPYVIRILLVVGALGAILLFVADLILYYPFNPQDRTAKSYFDKIDPGGSFLADSSMKMISRERVMLGGVLGPVSAVLYGVGFVGLFCGLYSSDGGGWIMPLTSSLGFTFLMTVAAVYHALFAYTSFLSQQIAKAKKENDNGRGLEELVDIHRTYLKYIYKWCAIPGALGSLSFIYCCLFTNCLFAPWTVLFAPAFSAFLKKHLKRNSIGGLVLCGGLTNLWNLCFFSVLIISISAHCRVVIVQHSQ</sequence>
<evidence type="ECO:0000256" key="1">
    <source>
        <dbReference type="SAM" id="Phobius"/>
    </source>
</evidence>
<proteinExistence type="predicted"/>
<keyword evidence="1" id="KW-1133">Transmembrane helix</keyword>
<feature type="transmembrane region" description="Helical" evidence="1">
    <location>
        <begin position="12"/>
        <end position="35"/>
    </location>
</feature>
<feature type="transmembrane region" description="Helical" evidence="1">
    <location>
        <begin position="224"/>
        <end position="246"/>
    </location>
</feature>
<keyword evidence="3" id="KW-1185">Reference proteome</keyword>